<dbReference type="AlphaFoldDB" id="E3H3X6"/>
<dbReference type="SUPFAM" id="SSF53474">
    <property type="entry name" value="alpha/beta-Hydrolases"/>
    <property type="match status" value="1"/>
</dbReference>
<sequence>MNNLNKSVIKLTSAVLSVSIASTVNRYRNEYKRRTGLNGNEFLKDNDGNTIEYNLDLNENSNILIVFENGLGTPLESWDYVKLFLKGSYNLLFYNRPKHGFTSTNLSNCGALEKIVKEKVGNDIRIIFVCHSIGALAGCTAVENSPYIKSRTEKIILVDGTEPDLFEAYRNDSEQKGEFMQMCFQKAMAGFFGFQWWGIDKYARRTSYRPDIQESVRLFEANPKEIFITLSEYFNIRVDSLKSILMQQQVAVSIISSFERRTQQKKLAEDFGIPFSLIDKSTHYSIIGHPEFAWELAREVRNVLEK</sequence>
<dbReference type="HOGENOM" id="CLU_908773_0_0_11"/>
<dbReference type="KEGG" id="rdn:HMPREF0733_11061"/>
<reference evidence="2" key="1">
    <citation type="submission" date="2010-10" db="EMBL/GenBank/DDBJ databases">
        <title>The complete genome of Rothia dentocariosa ATCC 17931.</title>
        <authorList>
            <person name="Muzny D."/>
            <person name="Qin X."/>
            <person name="Buhay C."/>
            <person name="Dugan-Rocha S."/>
            <person name="Ding Y."/>
            <person name="Chen G."/>
            <person name="Hawes A."/>
            <person name="Holder M."/>
            <person name="Jhangiani S."/>
            <person name="Johnson A."/>
            <person name="Khan Z."/>
            <person name="Li Z."/>
            <person name="Liu W."/>
            <person name="Liu X."/>
            <person name="Perez L."/>
            <person name="Shen H."/>
            <person name="Wang Q."/>
            <person name="Watt J."/>
            <person name="Xi L."/>
            <person name="Xin Y."/>
            <person name="Zhou J."/>
            <person name="Deng J."/>
            <person name="Jiang H."/>
            <person name="Liu Y."/>
            <person name="Qu J."/>
            <person name="Song X.-Z."/>
            <person name="Zhang L."/>
            <person name="Villasana D."/>
            <person name="Johnson A."/>
            <person name="Liu J."/>
            <person name="Liyanage D."/>
            <person name="Lorensuhewa L."/>
            <person name="Robinson T."/>
            <person name="Song A."/>
            <person name="Song B.-B."/>
            <person name="Dinh H."/>
            <person name="Thornton R."/>
            <person name="Coyle M."/>
            <person name="Francisco L."/>
            <person name="Jackson L."/>
            <person name="Javaid M."/>
            <person name="Korchina V."/>
            <person name="Kovar C."/>
            <person name="Mata R."/>
            <person name="Mathew T."/>
            <person name="Ngo R."/>
            <person name="Nguyen L."/>
            <person name="Nguyen N."/>
            <person name="Okwuonu G."/>
            <person name="Ongeri F."/>
            <person name="Pham C."/>
            <person name="Simmons D."/>
            <person name="Wilczek-Boney K."/>
            <person name="Hale W."/>
            <person name="Jakkamsetti A."/>
            <person name="Pham P."/>
            <person name="Ruth R."/>
            <person name="San Lucas F."/>
            <person name="Warren J."/>
            <person name="Zhang J."/>
            <person name="Zhao Z."/>
            <person name="Zhou C."/>
            <person name="Zhu D."/>
            <person name="Lee S."/>
            <person name="Bess C."/>
            <person name="Blankenburg K."/>
            <person name="Forbes L."/>
            <person name="Fu Q."/>
            <person name="Gubbala S."/>
            <person name="Hirani K."/>
            <person name="Jayaseelan J.C."/>
            <person name="Lara F."/>
            <person name="Munidasa M."/>
            <person name="Palculict T."/>
            <person name="Patil S."/>
            <person name="Pu L.-L."/>
            <person name="Saada N."/>
            <person name="Tang L."/>
            <person name="Weissenberger G."/>
            <person name="Zhu Y."/>
            <person name="Hemphill L."/>
            <person name="Shang Y."/>
            <person name="Youmans B."/>
            <person name="Ayvaz T."/>
            <person name="Ross M."/>
            <person name="Santibanez J."/>
            <person name="Aqrawi P."/>
            <person name="Gross S."/>
            <person name="Joshi V."/>
            <person name="Fowler G."/>
            <person name="Nazareth L."/>
            <person name="Reid J."/>
            <person name="Worley K."/>
            <person name="Petrosino J."/>
            <person name="Highlander S."/>
            <person name="Gibbs R."/>
        </authorList>
    </citation>
    <scope>NUCLEOTIDE SEQUENCE [LARGE SCALE GENOMIC DNA]</scope>
    <source>
        <strain evidence="2">ATCC 17931 / CDC X599 / XDIA</strain>
    </source>
</reference>
<dbReference type="eggNOG" id="COG0400">
    <property type="taxonomic scope" value="Bacteria"/>
</dbReference>
<dbReference type="RefSeq" id="WP_013398290.1">
    <property type="nucleotide sequence ID" value="NC_014643.1"/>
</dbReference>
<dbReference type="InterPro" id="IPR029058">
    <property type="entry name" value="AB_hydrolase_fold"/>
</dbReference>
<dbReference type="Proteomes" id="UP000000387">
    <property type="component" value="Chromosome"/>
</dbReference>
<dbReference type="EMBL" id="CP002280">
    <property type="protein sequence ID" value="ADP40518.1"/>
    <property type="molecule type" value="Genomic_DNA"/>
</dbReference>
<accession>E3H3X6</accession>
<dbReference type="Gene3D" id="3.40.50.1820">
    <property type="entry name" value="alpha/beta hydrolase"/>
    <property type="match status" value="1"/>
</dbReference>
<evidence type="ECO:0000313" key="1">
    <source>
        <dbReference type="EMBL" id="ADP40518.1"/>
    </source>
</evidence>
<proteinExistence type="predicted"/>
<gene>
    <name evidence="1" type="ordered locus">HMPREF0733_11061</name>
</gene>
<dbReference type="GeneID" id="29743127"/>
<protein>
    <recommendedName>
        <fullName evidence="3">Alpha/beta hydrolase</fullName>
    </recommendedName>
</protein>
<evidence type="ECO:0000313" key="2">
    <source>
        <dbReference type="Proteomes" id="UP000000387"/>
    </source>
</evidence>
<organism evidence="1 2">
    <name type="scientific">Rothia dentocariosa (strain ATCC 17931 / CDC X599 / XDIA)</name>
    <dbReference type="NCBI Taxonomy" id="762948"/>
    <lineage>
        <taxon>Bacteria</taxon>
        <taxon>Bacillati</taxon>
        <taxon>Actinomycetota</taxon>
        <taxon>Actinomycetes</taxon>
        <taxon>Micrococcales</taxon>
        <taxon>Micrococcaceae</taxon>
        <taxon>Rothia</taxon>
    </lineage>
</organism>
<evidence type="ECO:0008006" key="3">
    <source>
        <dbReference type="Google" id="ProtNLM"/>
    </source>
</evidence>
<name>E3H3X6_ROTDC</name>